<proteinExistence type="predicted"/>
<name>A0AAV5T3M8_9BILA</name>
<organism evidence="1 2">
    <name type="scientific">Pristionchus entomophagus</name>
    <dbReference type="NCBI Taxonomy" id="358040"/>
    <lineage>
        <taxon>Eukaryota</taxon>
        <taxon>Metazoa</taxon>
        <taxon>Ecdysozoa</taxon>
        <taxon>Nematoda</taxon>
        <taxon>Chromadorea</taxon>
        <taxon>Rhabditida</taxon>
        <taxon>Rhabditina</taxon>
        <taxon>Diplogasteromorpha</taxon>
        <taxon>Diplogasteroidea</taxon>
        <taxon>Neodiplogasteridae</taxon>
        <taxon>Pristionchus</taxon>
    </lineage>
</organism>
<feature type="non-terminal residue" evidence="1">
    <location>
        <position position="77"/>
    </location>
</feature>
<comment type="caution">
    <text evidence="1">The sequence shown here is derived from an EMBL/GenBank/DDBJ whole genome shotgun (WGS) entry which is preliminary data.</text>
</comment>
<reference evidence="1" key="1">
    <citation type="submission" date="2023-10" db="EMBL/GenBank/DDBJ databases">
        <title>Genome assembly of Pristionchus species.</title>
        <authorList>
            <person name="Yoshida K."/>
            <person name="Sommer R.J."/>
        </authorList>
    </citation>
    <scope>NUCLEOTIDE SEQUENCE</scope>
    <source>
        <strain evidence="1">RS0144</strain>
    </source>
</reference>
<keyword evidence="2" id="KW-1185">Reference proteome</keyword>
<evidence type="ECO:0000313" key="2">
    <source>
        <dbReference type="Proteomes" id="UP001432027"/>
    </source>
</evidence>
<sequence length="77" mass="8237">MILPPAAPITNEGTKIPVGSIEMMLTFPAINSPIPYGYVITPTRAVMPCSLAMAKRRLTNTKSAPSRPQTALKIVSL</sequence>
<dbReference type="Proteomes" id="UP001432027">
    <property type="component" value="Unassembled WGS sequence"/>
</dbReference>
<evidence type="ECO:0000313" key="1">
    <source>
        <dbReference type="EMBL" id="GMS86316.1"/>
    </source>
</evidence>
<dbReference type="AlphaFoldDB" id="A0AAV5T3M8"/>
<gene>
    <name evidence="1" type="ORF">PENTCL1PPCAC_8491</name>
</gene>
<protein>
    <submittedName>
        <fullName evidence="1">Uncharacterized protein</fullName>
    </submittedName>
</protein>
<accession>A0AAV5T3M8</accession>
<dbReference type="EMBL" id="BTSX01000002">
    <property type="protein sequence ID" value="GMS86316.1"/>
    <property type="molecule type" value="Genomic_DNA"/>
</dbReference>